<evidence type="ECO:0000256" key="1">
    <source>
        <dbReference type="SAM" id="Phobius"/>
    </source>
</evidence>
<dbReference type="Gene3D" id="3.40.250.10">
    <property type="entry name" value="Rhodanese-like domain"/>
    <property type="match status" value="1"/>
</dbReference>
<dbReference type="InterPro" id="IPR036873">
    <property type="entry name" value="Rhodanese-like_dom_sf"/>
</dbReference>
<dbReference type="KEGG" id="rca:Rcas_1937"/>
<dbReference type="STRING" id="383372.Rcas_1937"/>
<feature type="transmembrane region" description="Helical" evidence="1">
    <location>
        <begin position="127"/>
        <end position="148"/>
    </location>
</feature>
<dbReference type="Pfam" id="PF00581">
    <property type="entry name" value="Rhodanese"/>
    <property type="match status" value="1"/>
</dbReference>
<dbReference type="AlphaFoldDB" id="A7NKK6"/>
<proteinExistence type="predicted"/>
<dbReference type="SMART" id="SM00450">
    <property type="entry name" value="RHOD"/>
    <property type="match status" value="1"/>
</dbReference>
<name>A7NKK6_ROSCS</name>
<reference evidence="3 4" key="1">
    <citation type="submission" date="2007-08" db="EMBL/GenBank/DDBJ databases">
        <title>Complete sequence of Roseiflexus castenholzii DSM 13941.</title>
        <authorList>
            <consortium name="US DOE Joint Genome Institute"/>
            <person name="Copeland A."/>
            <person name="Lucas S."/>
            <person name="Lapidus A."/>
            <person name="Barry K."/>
            <person name="Glavina del Rio T."/>
            <person name="Dalin E."/>
            <person name="Tice H."/>
            <person name="Pitluck S."/>
            <person name="Thompson L.S."/>
            <person name="Brettin T."/>
            <person name="Bruce D."/>
            <person name="Detter J.C."/>
            <person name="Han C."/>
            <person name="Tapia R."/>
            <person name="Schmutz J."/>
            <person name="Larimer F."/>
            <person name="Land M."/>
            <person name="Hauser L."/>
            <person name="Kyrpides N."/>
            <person name="Mikhailova N."/>
            <person name="Bryant D.A."/>
            <person name="Hanada S."/>
            <person name="Tsukatani Y."/>
            <person name="Richardson P."/>
        </authorList>
    </citation>
    <scope>NUCLEOTIDE SEQUENCE [LARGE SCALE GENOMIC DNA]</scope>
    <source>
        <strain evidence="4">DSM 13941 / HLO8</strain>
    </source>
</reference>
<keyword evidence="1" id="KW-0812">Transmembrane</keyword>
<dbReference type="PANTHER" id="PTHR43031:SF1">
    <property type="entry name" value="PYRIDINE NUCLEOTIDE-DISULPHIDE OXIDOREDUCTASE"/>
    <property type="match status" value="1"/>
</dbReference>
<organism evidence="3 4">
    <name type="scientific">Roseiflexus castenholzii (strain DSM 13941 / HLO8)</name>
    <dbReference type="NCBI Taxonomy" id="383372"/>
    <lineage>
        <taxon>Bacteria</taxon>
        <taxon>Bacillati</taxon>
        <taxon>Chloroflexota</taxon>
        <taxon>Chloroflexia</taxon>
        <taxon>Chloroflexales</taxon>
        <taxon>Roseiflexineae</taxon>
        <taxon>Roseiflexaceae</taxon>
        <taxon>Roseiflexus</taxon>
    </lineage>
</organism>
<sequence>MRLRVRNLNLEKLYKLSFVRSNETLSDSTQEQHVRGCNDERCDAPWRRRALAVIRCLAVVRCDAAILKGHAQKGRAVFCAGRGCAMEHGSPRIGTDGRGWGAPLFPVSWFSVPGSQYLNGANVMKRLFFLTLTTALFVLASCAGAPAASMPVAPNIVQSSTIDVANLPLNVDVATVRAIMERDDVVLLDVREPEEYAAGHIPGVRLMPMGTVPVRLNEIPTDKTVIVTCRSGNRSGQITDFLRRNGFTNVHNMQGGILAWQRAGYPVEK</sequence>
<dbReference type="CDD" id="cd00158">
    <property type="entry name" value="RHOD"/>
    <property type="match status" value="1"/>
</dbReference>
<dbReference type="EMBL" id="CP000804">
    <property type="protein sequence ID" value="ABU58026.1"/>
    <property type="molecule type" value="Genomic_DNA"/>
</dbReference>
<dbReference type="InterPro" id="IPR050229">
    <property type="entry name" value="GlpE_sulfurtransferase"/>
</dbReference>
<dbReference type="PROSITE" id="PS50206">
    <property type="entry name" value="RHODANESE_3"/>
    <property type="match status" value="1"/>
</dbReference>
<accession>A7NKK6</accession>
<dbReference type="eggNOG" id="COG0607">
    <property type="taxonomic scope" value="Bacteria"/>
</dbReference>
<dbReference type="FunFam" id="3.40.250.10:FF:000049">
    <property type="entry name" value="Phage shock protein E"/>
    <property type="match status" value="1"/>
</dbReference>
<keyword evidence="1" id="KW-1133">Transmembrane helix</keyword>
<dbReference type="Proteomes" id="UP000000263">
    <property type="component" value="Chromosome"/>
</dbReference>
<protein>
    <submittedName>
        <fullName evidence="3">Rhodanese domain protein</fullName>
    </submittedName>
</protein>
<dbReference type="HOGENOM" id="CLU_1033986_0_0_0"/>
<feature type="domain" description="Rhodanese" evidence="2">
    <location>
        <begin position="181"/>
        <end position="269"/>
    </location>
</feature>
<evidence type="ECO:0000313" key="4">
    <source>
        <dbReference type="Proteomes" id="UP000000263"/>
    </source>
</evidence>
<keyword evidence="4" id="KW-1185">Reference proteome</keyword>
<keyword evidence="1" id="KW-0472">Membrane</keyword>
<evidence type="ECO:0000259" key="2">
    <source>
        <dbReference type="PROSITE" id="PS50206"/>
    </source>
</evidence>
<evidence type="ECO:0000313" key="3">
    <source>
        <dbReference type="EMBL" id="ABU58026.1"/>
    </source>
</evidence>
<dbReference type="SUPFAM" id="SSF52821">
    <property type="entry name" value="Rhodanese/Cell cycle control phosphatase"/>
    <property type="match status" value="1"/>
</dbReference>
<dbReference type="InterPro" id="IPR001763">
    <property type="entry name" value="Rhodanese-like_dom"/>
</dbReference>
<gene>
    <name evidence="3" type="ordered locus">Rcas_1937</name>
</gene>
<dbReference type="PANTHER" id="PTHR43031">
    <property type="entry name" value="FAD-DEPENDENT OXIDOREDUCTASE"/>
    <property type="match status" value="1"/>
</dbReference>